<evidence type="ECO:0000313" key="3">
    <source>
        <dbReference type="Proteomes" id="UP001497644"/>
    </source>
</evidence>
<feature type="region of interest" description="Disordered" evidence="1">
    <location>
        <begin position="87"/>
        <end position="150"/>
    </location>
</feature>
<sequence length="150" mass="15385">MNVGPPISEVSDRASSEANTLEPIAGEVADTLVAAIINRLAPIWDARFAAIETRLLPDKGFWPPLGAGAGTGQGEIRRKIFAEVAISAPKAKKDGADKGGKSKNLPPSAVVSQKGNKKKGGGGKRAGPAPAPPTPGLESRLASPEETESE</sequence>
<dbReference type="EMBL" id="OZ034825">
    <property type="protein sequence ID" value="CAL1680925.1"/>
    <property type="molecule type" value="Genomic_DNA"/>
</dbReference>
<protein>
    <submittedName>
        <fullName evidence="2">Uncharacterized protein</fullName>
    </submittedName>
</protein>
<keyword evidence="3" id="KW-1185">Reference proteome</keyword>
<evidence type="ECO:0000313" key="2">
    <source>
        <dbReference type="EMBL" id="CAL1680925.1"/>
    </source>
</evidence>
<organism evidence="2 3">
    <name type="scientific">Lasius platythorax</name>
    <dbReference type="NCBI Taxonomy" id="488582"/>
    <lineage>
        <taxon>Eukaryota</taxon>
        <taxon>Metazoa</taxon>
        <taxon>Ecdysozoa</taxon>
        <taxon>Arthropoda</taxon>
        <taxon>Hexapoda</taxon>
        <taxon>Insecta</taxon>
        <taxon>Pterygota</taxon>
        <taxon>Neoptera</taxon>
        <taxon>Endopterygota</taxon>
        <taxon>Hymenoptera</taxon>
        <taxon>Apocrita</taxon>
        <taxon>Aculeata</taxon>
        <taxon>Formicoidea</taxon>
        <taxon>Formicidae</taxon>
        <taxon>Formicinae</taxon>
        <taxon>Lasius</taxon>
        <taxon>Lasius</taxon>
    </lineage>
</organism>
<feature type="compositionally biased region" description="Basic and acidic residues" evidence="1">
    <location>
        <begin position="91"/>
        <end position="100"/>
    </location>
</feature>
<gene>
    <name evidence="2" type="ORF">LPLAT_LOCUS6869</name>
</gene>
<dbReference type="AlphaFoldDB" id="A0AAV2NMF5"/>
<dbReference type="Proteomes" id="UP001497644">
    <property type="component" value="Chromosome 2"/>
</dbReference>
<evidence type="ECO:0000256" key="1">
    <source>
        <dbReference type="SAM" id="MobiDB-lite"/>
    </source>
</evidence>
<name>A0AAV2NMF5_9HYME</name>
<accession>A0AAV2NMF5</accession>
<proteinExistence type="predicted"/>
<reference evidence="2" key="1">
    <citation type="submission" date="2024-04" db="EMBL/GenBank/DDBJ databases">
        <authorList>
            <consortium name="Molecular Ecology Group"/>
        </authorList>
    </citation>
    <scope>NUCLEOTIDE SEQUENCE</scope>
</reference>